<feature type="compositionally biased region" description="Polar residues" evidence="1">
    <location>
        <begin position="1"/>
        <end position="21"/>
    </location>
</feature>
<feature type="domain" description="VQ" evidence="2">
    <location>
        <begin position="104"/>
        <end position="129"/>
    </location>
</feature>
<feature type="compositionally biased region" description="Polar residues" evidence="1">
    <location>
        <begin position="275"/>
        <end position="284"/>
    </location>
</feature>
<feature type="region of interest" description="Disordered" evidence="1">
    <location>
        <begin position="263"/>
        <end position="284"/>
    </location>
</feature>
<name>A0A9Q0JK69_9ROSI</name>
<reference evidence="3" key="1">
    <citation type="submission" date="2022-02" db="EMBL/GenBank/DDBJ databases">
        <authorList>
            <person name="Henning P.M."/>
            <person name="McCubbin A.G."/>
            <person name="Shore J.S."/>
        </authorList>
    </citation>
    <scope>NUCLEOTIDE SEQUENCE</scope>
    <source>
        <strain evidence="3">F60SS</strain>
        <tissue evidence="3">Leaves</tissue>
    </source>
</reference>
<dbReference type="AlphaFoldDB" id="A0A9Q0JK69"/>
<reference evidence="3" key="2">
    <citation type="journal article" date="2023" name="Plants (Basel)">
        <title>Annotation of the Turnera subulata (Passifloraceae) Draft Genome Reveals the S-Locus Evolved after the Divergence of Turneroideae from Passifloroideae in a Stepwise Manner.</title>
        <authorList>
            <person name="Henning P.M."/>
            <person name="Roalson E.H."/>
            <person name="Mir W."/>
            <person name="McCubbin A.G."/>
            <person name="Shore J.S."/>
        </authorList>
    </citation>
    <scope>NUCLEOTIDE SEQUENCE</scope>
    <source>
        <strain evidence="3">F60SS</strain>
    </source>
</reference>
<gene>
    <name evidence="3" type="ORF">Tsubulata_024223</name>
</gene>
<evidence type="ECO:0000313" key="4">
    <source>
        <dbReference type="Proteomes" id="UP001141552"/>
    </source>
</evidence>
<accession>A0A9Q0JK69</accession>
<keyword evidence="4" id="KW-1185">Reference proteome</keyword>
<dbReference type="Proteomes" id="UP001141552">
    <property type="component" value="Unassembled WGS sequence"/>
</dbReference>
<dbReference type="InterPro" id="IPR008889">
    <property type="entry name" value="VQ"/>
</dbReference>
<dbReference type="InterPro" id="IPR039609">
    <property type="entry name" value="VQ_15/22"/>
</dbReference>
<organism evidence="3 4">
    <name type="scientific">Turnera subulata</name>
    <dbReference type="NCBI Taxonomy" id="218843"/>
    <lineage>
        <taxon>Eukaryota</taxon>
        <taxon>Viridiplantae</taxon>
        <taxon>Streptophyta</taxon>
        <taxon>Embryophyta</taxon>
        <taxon>Tracheophyta</taxon>
        <taxon>Spermatophyta</taxon>
        <taxon>Magnoliopsida</taxon>
        <taxon>eudicotyledons</taxon>
        <taxon>Gunneridae</taxon>
        <taxon>Pentapetalae</taxon>
        <taxon>rosids</taxon>
        <taxon>fabids</taxon>
        <taxon>Malpighiales</taxon>
        <taxon>Passifloraceae</taxon>
        <taxon>Turnera</taxon>
    </lineage>
</organism>
<evidence type="ECO:0000259" key="2">
    <source>
        <dbReference type="Pfam" id="PF05678"/>
    </source>
</evidence>
<protein>
    <recommendedName>
        <fullName evidence="2">VQ domain-containing protein</fullName>
    </recommendedName>
</protein>
<dbReference type="PANTHER" id="PTHR33179:SF29">
    <property type="entry name" value="OS06G0666400 PROTEIN"/>
    <property type="match status" value="1"/>
</dbReference>
<feature type="region of interest" description="Disordered" evidence="1">
    <location>
        <begin position="75"/>
        <end position="105"/>
    </location>
</feature>
<feature type="compositionally biased region" description="Basic residues" evidence="1">
    <location>
        <begin position="93"/>
        <end position="102"/>
    </location>
</feature>
<comment type="caution">
    <text evidence="3">The sequence shown here is derived from an EMBL/GenBank/DDBJ whole genome shotgun (WGS) entry which is preliminary data.</text>
</comment>
<dbReference type="PANTHER" id="PTHR33179">
    <property type="entry name" value="VQ MOTIF-CONTAINING PROTEIN"/>
    <property type="match status" value="1"/>
</dbReference>
<dbReference type="EMBL" id="JAKUCV010001901">
    <property type="protein sequence ID" value="KAJ4844664.1"/>
    <property type="molecule type" value="Genomic_DNA"/>
</dbReference>
<evidence type="ECO:0000313" key="3">
    <source>
        <dbReference type="EMBL" id="KAJ4844664.1"/>
    </source>
</evidence>
<dbReference type="OrthoDB" id="1726347at2759"/>
<feature type="compositionally biased region" description="Low complexity" evidence="1">
    <location>
        <begin position="263"/>
        <end position="274"/>
    </location>
</feature>
<proteinExistence type="predicted"/>
<sequence length="284" mass="29087">MSRTMSSTPPDWSQFYPQNPSSDDDVDQLLQPFSAGPPAVVGSDGGGGGVSDATAAAVATTVNTSSSHQVMINSGSSGGLSARLSPEGGVSKPVRRRSRASRRTPTTLLNTDTANFRAMVQQFTGGPSLPFAASGSVVGGGGPQITLPNTFSFAPPSRRQVVDIPSRGEVMGGAGYHHQLQYQIPQQQQQSQAPSPYMFSFNNSSGIIPPPVGGGGDVFLQRLGAVGNPRPASMEGAAGLMVTEGISVSSLVAPTTTTSAAAAAASRGDESASSNQNQRNSFLF</sequence>
<feature type="region of interest" description="Disordered" evidence="1">
    <location>
        <begin position="1"/>
        <end position="49"/>
    </location>
</feature>
<evidence type="ECO:0000256" key="1">
    <source>
        <dbReference type="SAM" id="MobiDB-lite"/>
    </source>
</evidence>
<dbReference type="Pfam" id="PF05678">
    <property type="entry name" value="VQ"/>
    <property type="match status" value="1"/>
</dbReference>